<name>A0AAG5DJH3_ANOAO</name>
<dbReference type="AlphaFoldDB" id="A0AAG5DJH3"/>
<reference evidence="1" key="1">
    <citation type="submission" date="2024-04" db="UniProtKB">
        <authorList>
            <consortium name="EnsemblMetazoa"/>
        </authorList>
    </citation>
    <scope>IDENTIFICATION</scope>
    <source>
        <strain evidence="1">EBRO</strain>
    </source>
</reference>
<protein>
    <submittedName>
        <fullName evidence="1">Uncharacterized protein</fullName>
    </submittedName>
</protein>
<keyword evidence="2" id="KW-1185">Reference proteome</keyword>
<accession>A0AAG5DJH3</accession>
<evidence type="ECO:0000313" key="1">
    <source>
        <dbReference type="EnsemblMetazoa" id="ENSAATROPP010954"/>
    </source>
</evidence>
<evidence type="ECO:0000313" key="2">
    <source>
        <dbReference type="Proteomes" id="UP000075880"/>
    </source>
</evidence>
<dbReference type="Proteomes" id="UP000075880">
    <property type="component" value="Unassembled WGS sequence"/>
</dbReference>
<proteinExistence type="predicted"/>
<dbReference type="EnsemblMetazoa" id="ENSAATROPT012085">
    <property type="protein sequence ID" value="ENSAATROPP010954"/>
    <property type="gene ID" value="ENSAATROPG009840"/>
</dbReference>
<sequence>MEARRICTPKKLPKRSFNLNGNVTTLTSNYYFEIILNVSNRNYI</sequence>
<organism evidence="1 2">
    <name type="scientific">Anopheles atroparvus</name>
    <name type="common">European mosquito</name>
    <dbReference type="NCBI Taxonomy" id="41427"/>
    <lineage>
        <taxon>Eukaryota</taxon>
        <taxon>Metazoa</taxon>
        <taxon>Ecdysozoa</taxon>
        <taxon>Arthropoda</taxon>
        <taxon>Hexapoda</taxon>
        <taxon>Insecta</taxon>
        <taxon>Pterygota</taxon>
        <taxon>Neoptera</taxon>
        <taxon>Endopterygota</taxon>
        <taxon>Diptera</taxon>
        <taxon>Nematocera</taxon>
        <taxon>Culicoidea</taxon>
        <taxon>Culicidae</taxon>
        <taxon>Anophelinae</taxon>
        <taxon>Anopheles</taxon>
    </lineage>
</organism>